<gene>
    <name evidence="2" type="ORF">E1301_Tti021430</name>
</gene>
<keyword evidence="3" id="KW-1185">Reference proteome</keyword>
<reference evidence="2 3" key="1">
    <citation type="journal article" date="2019" name="Mol. Ecol. Resour.">
        <title>Chromosome-level genome assembly of Triplophysa tibetana, a fish adapted to the harsh high-altitude environment of the Tibetan Plateau.</title>
        <authorList>
            <person name="Yang X."/>
            <person name="Liu H."/>
            <person name="Ma Z."/>
            <person name="Zou Y."/>
            <person name="Zou M."/>
            <person name="Mao Y."/>
            <person name="Li X."/>
            <person name="Wang H."/>
            <person name="Chen T."/>
            <person name="Wang W."/>
            <person name="Yang R."/>
        </authorList>
    </citation>
    <scope>NUCLEOTIDE SEQUENCE [LARGE SCALE GENOMIC DNA]</scope>
    <source>
        <strain evidence="2">TTIB1903HZAU</strain>
        <tissue evidence="2">Muscle</tissue>
    </source>
</reference>
<dbReference type="Proteomes" id="UP000324632">
    <property type="component" value="Chromosome 2"/>
</dbReference>
<dbReference type="EMBL" id="SOYY01000002">
    <property type="protein sequence ID" value="KAA0724751.1"/>
    <property type="molecule type" value="Genomic_DNA"/>
</dbReference>
<accession>A0A5A9PUS2</accession>
<evidence type="ECO:0000256" key="1">
    <source>
        <dbReference type="SAM" id="MobiDB-lite"/>
    </source>
</evidence>
<evidence type="ECO:0000313" key="3">
    <source>
        <dbReference type="Proteomes" id="UP000324632"/>
    </source>
</evidence>
<dbReference type="AlphaFoldDB" id="A0A5A9PUS2"/>
<feature type="region of interest" description="Disordered" evidence="1">
    <location>
        <begin position="65"/>
        <end position="87"/>
    </location>
</feature>
<sequence>MKSASWVVSGSSGERDDAQSIADVAHGQTVRSDAQILLLKLNSVLHTLRVRVTLQSDLQTHRIQPPFSARTSSRGSQRTSPLGTCGEVRGQTTSDALRCLFRVKSKYRPAVESPRGSCAVPELFSGTGANCSQKATRKKPCERGGDPHHVGDSCGGRRVRWIPPSLKLAQLLKKAATGLPKKHAGISDGVHTRLLDTPEASFCSGGAARELVRGSARVSLQTDAAQSSSLSFSAQGRLRFSGTFWKDRCGDEFLSHGPLSSHISSEQMA</sequence>
<organism evidence="2 3">
    <name type="scientific">Triplophysa tibetana</name>
    <dbReference type="NCBI Taxonomy" id="1572043"/>
    <lineage>
        <taxon>Eukaryota</taxon>
        <taxon>Metazoa</taxon>
        <taxon>Chordata</taxon>
        <taxon>Craniata</taxon>
        <taxon>Vertebrata</taxon>
        <taxon>Euteleostomi</taxon>
        <taxon>Actinopterygii</taxon>
        <taxon>Neopterygii</taxon>
        <taxon>Teleostei</taxon>
        <taxon>Ostariophysi</taxon>
        <taxon>Cypriniformes</taxon>
        <taxon>Nemacheilidae</taxon>
        <taxon>Triplophysa</taxon>
    </lineage>
</organism>
<proteinExistence type="predicted"/>
<feature type="compositionally biased region" description="Polar residues" evidence="1">
    <location>
        <begin position="69"/>
        <end position="82"/>
    </location>
</feature>
<name>A0A5A9PUS2_9TELE</name>
<comment type="caution">
    <text evidence="2">The sequence shown here is derived from an EMBL/GenBank/DDBJ whole genome shotgun (WGS) entry which is preliminary data.</text>
</comment>
<evidence type="ECO:0000313" key="2">
    <source>
        <dbReference type="EMBL" id="KAA0724751.1"/>
    </source>
</evidence>
<protein>
    <submittedName>
        <fullName evidence="2">Uncharacterized protein</fullName>
    </submittedName>
</protein>